<keyword evidence="1" id="KW-1133">Transmembrane helix</keyword>
<keyword evidence="1" id="KW-0472">Membrane</keyword>
<evidence type="ECO:0000313" key="2">
    <source>
        <dbReference type="EMBL" id="TXS95307.1"/>
    </source>
</evidence>
<keyword evidence="1" id="KW-0812">Transmembrane</keyword>
<dbReference type="EMBL" id="VRZA01000002">
    <property type="protein sequence ID" value="TXS95307.1"/>
    <property type="molecule type" value="Genomic_DNA"/>
</dbReference>
<organism evidence="2 3">
    <name type="scientific">Parahaliea maris</name>
    <dbReference type="NCBI Taxonomy" id="2716870"/>
    <lineage>
        <taxon>Bacteria</taxon>
        <taxon>Pseudomonadati</taxon>
        <taxon>Pseudomonadota</taxon>
        <taxon>Gammaproteobacteria</taxon>
        <taxon>Cellvibrionales</taxon>
        <taxon>Halieaceae</taxon>
        <taxon>Parahaliea</taxon>
    </lineage>
</organism>
<dbReference type="Proteomes" id="UP000321039">
    <property type="component" value="Unassembled WGS sequence"/>
</dbReference>
<comment type="caution">
    <text evidence="2">The sequence shown here is derived from an EMBL/GenBank/DDBJ whole genome shotgun (WGS) entry which is preliminary data.</text>
</comment>
<keyword evidence="3" id="KW-1185">Reference proteome</keyword>
<protein>
    <submittedName>
        <fullName evidence="2">Uncharacterized protein</fullName>
    </submittedName>
</protein>
<dbReference type="RefSeq" id="WP_148067218.1">
    <property type="nucleotide sequence ID" value="NZ_VRZA01000002.1"/>
</dbReference>
<reference evidence="2 3" key="1">
    <citation type="submission" date="2019-08" db="EMBL/GenBank/DDBJ databases">
        <title>Parahaliea maris sp. nov., isolated from the surface seawater.</title>
        <authorList>
            <person name="Liu Y."/>
        </authorList>
    </citation>
    <scope>NUCLEOTIDE SEQUENCE [LARGE SCALE GENOMIC DNA]</scope>
    <source>
        <strain evidence="2 3">HSLHS9</strain>
    </source>
</reference>
<gene>
    <name evidence="2" type="ORF">FV139_05255</name>
</gene>
<sequence>MDRASRAALLSALVFPGVGHCYLGRWWRGLSLALASLVPLYLLVSTVFAITRELVAELESGALPPDLLILTQETMSRVHAGSNTLQMASLAFAVFWVAGIVDAHRLGSQNPPGDPPCSIPR</sequence>
<accession>A0A5C9A6U4</accession>
<feature type="transmembrane region" description="Helical" evidence="1">
    <location>
        <begin position="29"/>
        <end position="50"/>
    </location>
</feature>
<evidence type="ECO:0000313" key="3">
    <source>
        <dbReference type="Proteomes" id="UP000321039"/>
    </source>
</evidence>
<name>A0A5C9A6U4_9GAMM</name>
<evidence type="ECO:0000256" key="1">
    <source>
        <dbReference type="SAM" id="Phobius"/>
    </source>
</evidence>
<dbReference type="AlphaFoldDB" id="A0A5C9A6U4"/>
<proteinExistence type="predicted"/>